<gene>
    <name evidence="14" type="ORF">LIER_05918</name>
</gene>
<keyword evidence="5 10" id="KW-0175">Coiled coil</keyword>
<dbReference type="Pfam" id="PF00538">
    <property type="entry name" value="Linker_histone"/>
    <property type="match status" value="1"/>
</dbReference>
<dbReference type="GO" id="GO:0003691">
    <property type="term" value="F:double-stranded telomeric DNA binding"/>
    <property type="evidence" value="ECO:0007669"/>
    <property type="project" value="InterPro"/>
</dbReference>
<feature type="domain" description="HTH myb-type" evidence="12">
    <location>
        <begin position="1"/>
        <end position="55"/>
    </location>
</feature>
<dbReference type="SMART" id="SM00526">
    <property type="entry name" value="H15"/>
    <property type="match status" value="1"/>
</dbReference>
<evidence type="ECO:0000256" key="3">
    <source>
        <dbReference type="ARBA" id="ARBA00022454"/>
    </source>
</evidence>
<dbReference type="CDD" id="cd11660">
    <property type="entry name" value="SANT_TRF"/>
    <property type="match status" value="1"/>
</dbReference>
<sequence>MGAPKQKWTAAEEAALRAGIAKYGLGKWSTILKDPDFSTVLQSRSNVDLKDKWRNINVMVNGTGSRQRGRTNAYKNTPMVQKNGENVTDTTPTIDSNMEVVDMKPLDEIPATPLKTAPKRPISRLDNVILEALNELKEPRGSSSAAIALYIEDRYSVPSNFGELLGANLKHLTEFGRLVKVKNLYKMASSSKSSEIMSSPIPLLLGGVKDSPKADNSVGRILTKSLVDTELEVMRSMTVQEAAAAAARAIVEAELAMAEAEKAAREAEEAEAEAEAAKCFVEAVMIALKPRTQRAWYGLFF</sequence>
<dbReference type="Gene3D" id="1.10.10.10">
    <property type="entry name" value="Winged helix-like DNA-binding domain superfamily/Winged helix DNA-binding domain"/>
    <property type="match status" value="1"/>
</dbReference>
<dbReference type="PANTHER" id="PTHR46267:SF11">
    <property type="entry name" value="TELOMERE REPEAT-BINDING FACTOR 2"/>
    <property type="match status" value="1"/>
</dbReference>
<keyword evidence="4" id="KW-0805">Transcription regulation</keyword>
<name>A0AAV3P3X6_LITER</name>
<dbReference type="PROSITE" id="PS51294">
    <property type="entry name" value="HTH_MYB"/>
    <property type="match status" value="1"/>
</dbReference>
<dbReference type="Gene3D" id="1.10.10.60">
    <property type="entry name" value="Homeodomain-like"/>
    <property type="match status" value="1"/>
</dbReference>
<dbReference type="AlphaFoldDB" id="A0AAV3P3X6"/>
<keyword evidence="8" id="KW-0539">Nucleus</keyword>
<dbReference type="InterPro" id="IPR036390">
    <property type="entry name" value="WH_DNA-bd_sf"/>
</dbReference>
<evidence type="ECO:0000259" key="12">
    <source>
        <dbReference type="PROSITE" id="PS51294"/>
    </source>
</evidence>
<dbReference type="PROSITE" id="PS51504">
    <property type="entry name" value="H15"/>
    <property type="match status" value="1"/>
</dbReference>
<dbReference type="InterPro" id="IPR005818">
    <property type="entry name" value="Histone_H1/H5_H15"/>
</dbReference>
<accession>A0AAV3P3X6</accession>
<dbReference type="GO" id="GO:0005730">
    <property type="term" value="C:nucleolus"/>
    <property type="evidence" value="ECO:0007669"/>
    <property type="project" value="UniProtKB-SubCell"/>
</dbReference>
<comment type="subcellular location">
    <subcellularLocation>
        <location evidence="1">Chromosome</location>
    </subcellularLocation>
    <subcellularLocation>
        <location evidence="2">Nucleus</location>
        <location evidence="2">Nucleolus</location>
    </subcellularLocation>
</comment>
<dbReference type="Proteomes" id="UP001454036">
    <property type="component" value="Unassembled WGS sequence"/>
</dbReference>
<dbReference type="InterPro" id="IPR009057">
    <property type="entry name" value="Homeodomain-like_sf"/>
</dbReference>
<dbReference type="GO" id="GO:0006334">
    <property type="term" value="P:nucleosome assembly"/>
    <property type="evidence" value="ECO:0007669"/>
    <property type="project" value="InterPro"/>
</dbReference>
<feature type="domain" description="Myb-like" evidence="11">
    <location>
        <begin position="5"/>
        <end position="57"/>
    </location>
</feature>
<dbReference type="Pfam" id="PF00249">
    <property type="entry name" value="Myb_DNA-binding"/>
    <property type="match status" value="1"/>
</dbReference>
<dbReference type="SUPFAM" id="SSF46785">
    <property type="entry name" value="Winged helix' DNA-binding domain"/>
    <property type="match status" value="1"/>
</dbReference>
<feature type="coiled-coil region" evidence="10">
    <location>
        <begin position="243"/>
        <end position="280"/>
    </location>
</feature>
<dbReference type="InterPro" id="IPR017930">
    <property type="entry name" value="Myb_dom"/>
</dbReference>
<dbReference type="InterPro" id="IPR044597">
    <property type="entry name" value="SMH1-6"/>
</dbReference>
<evidence type="ECO:0000259" key="13">
    <source>
        <dbReference type="PROSITE" id="PS51504"/>
    </source>
</evidence>
<keyword evidence="3" id="KW-0158">Chromosome</keyword>
<evidence type="ECO:0000313" key="14">
    <source>
        <dbReference type="EMBL" id="GAA0145817.1"/>
    </source>
</evidence>
<evidence type="ECO:0000259" key="11">
    <source>
        <dbReference type="PROSITE" id="PS50090"/>
    </source>
</evidence>
<evidence type="ECO:0000256" key="8">
    <source>
        <dbReference type="ARBA" id="ARBA00023242"/>
    </source>
</evidence>
<keyword evidence="6" id="KW-0238">DNA-binding</keyword>
<dbReference type="SUPFAM" id="SSF46689">
    <property type="entry name" value="Homeodomain-like"/>
    <property type="match status" value="1"/>
</dbReference>
<evidence type="ECO:0000313" key="15">
    <source>
        <dbReference type="Proteomes" id="UP001454036"/>
    </source>
</evidence>
<evidence type="ECO:0000256" key="4">
    <source>
        <dbReference type="ARBA" id="ARBA00023015"/>
    </source>
</evidence>
<evidence type="ECO:0000256" key="2">
    <source>
        <dbReference type="ARBA" id="ARBA00004604"/>
    </source>
</evidence>
<dbReference type="GO" id="GO:0000786">
    <property type="term" value="C:nucleosome"/>
    <property type="evidence" value="ECO:0007669"/>
    <property type="project" value="InterPro"/>
</dbReference>
<dbReference type="PANTHER" id="PTHR46267">
    <property type="entry name" value="SINGLE MYB HISTONE 4"/>
    <property type="match status" value="1"/>
</dbReference>
<dbReference type="FunFam" id="1.10.10.60:FF:000168">
    <property type="entry name" value="Telomere repeat-binding factor 1"/>
    <property type="match status" value="1"/>
</dbReference>
<evidence type="ECO:0000256" key="1">
    <source>
        <dbReference type="ARBA" id="ARBA00004286"/>
    </source>
</evidence>
<proteinExistence type="predicted"/>
<dbReference type="SMART" id="SM00717">
    <property type="entry name" value="SANT"/>
    <property type="match status" value="1"/>
</dbReference>
<feature type="domain" description="H15" evidence="13">
    <location>
        <begin position="121"/>
        <end position="189"/>
    </location>
</feature>
<dbReference type="InterPro" id="IPR036388">
    <property type="entry name" value="WH-like_DNA-bd_sf"/>
</dbReference>
<dbReference type="InterPro" id="IPR001005">
    <property type="entry name" value="SANT/Myb"/>
</dbReference>
<evidence type="ECO:0000256" key="10">
    <source>
        <dbReference type="SAM" id="Coils"/>
    </source>
</evidence>
<dbReference type="PROSITE" id="PS50090">
    <property type="entry name" value="MYB_LIKE"/>
    <property type="match status" value="1"/>
</dbReference>
<evidence type="ECO:0000256" key="7">
    <source>
        <dbReference type="ARBA" id="ARBA00023163"/>
    </source>
</evidence>
<keyword evidence="7" id="KW-0804">Transcription</keyword>
<dbReference type="EMBL" id="BAABME010000835">
    <property type="protein sequence ID" value="GAA0145817.1"/>
    <property type="molecule type" value="Genomic_DNA"/>
</dbReference>
<evidence type="ECO:0000256" key="6">
    <source>
        <dbReference type="ARBA" id="ARBA00023125"/>
    </source>
</evidence>
<keyword evidence="15" id="KW-1185">Reference proteome</keyword>
<comment type="caution">
    <text evidence="14">The sequence shown here is derived from an EMBL/GenBank/DDBJ whole genome shotgun (WGS) entry which is preliminary data.</text>
</comment>
<organism evidence="14 15">
    <name type="scientific">Lithospermum erythrorhizon</name>
    <name type="common">Purple gromwell</name>
    <name type="synonym">Lithospermum officinale var. erythrorhizon</name>
    <dbReference type="NCBI Taxonomy" id="34254"/>
    <lineage>
        <taxon>Eukaryota</taxon>
        <taxon>Viridiplantae</taxon>
        <taxon>Streptophyta</taxon>
        <taxon>Embryophyta</taxon>
        <taxon>Tracheophyta</taxon>
        <taxon>Spermatophyta</taxon>
        <taxon>Magnoliopsida</taxon>
        <taxon>eudicotyledons</taxon>
        <taxon>Gunneridae</taxon>
        <taxon>Pentapetalae</taxon>
        <taxon>asterids</taxon>
        <taxon>lamiids</taxon>
        <taxon>Boraginales</taxon>
        <taxon>Boraginaceae</taxon>
        <taxon>Boraginoideae</taxon>
        <taxon>Lithospermeae</taxon>
        <taxon>Lithospermum</taxon>
    </lineage>
</organism>
<evidence type="ECO:0000256" key="9">
    <source>
        <dbReference type="ARBA" id="ARBA00032813"/>
    </source>
</evidence>
<evidence type="ECO:0000256" key="5">
    <source>
        <dbReference type="ARBA" id="ARBA00023054"/>
    </source>
</evidence>
<reference evidence="14 15" key="1">
    <citation type="submission" date="2024-01" db="EMBL/GenBank/DDBJ databases">
        <title>The complete chloroplast genome sequence of Lithospermum erythrorhizon: insights into the phylogenetic relationship among Boraginaceae species and the maternal lineages of purple gromwells.</title>
        <authorList>
            <person name="Okada T."/>
            <person name="Watanabe K."/>
        </authorList>
    </citation>
    <scope>NUCLEOTIDE SEQUENCE [LARGE SCALE GENOMIC DNA]</scope>
</reference>
<protein>
    <recommendedName>
        <fullName evidence="9">MYB transcription factor</fullName>
    </recommendedName>
</protein>